<dbReference type="EMBL" id="JAWDIP010000003">
    <property type="protein sequence ID" value="MDY0393561.1"/>
    <property type="molecule type" value="Genomic_DNA"/>
</dbReference>
<evidence type="ECO:0000256" key="4">
    <source>
        <dbReference type="ARBA" id="ARBA00023163"/>
    </source>
</evidence>
<dbReference type="Proteomes" id="UP001281447">
    <property type="component" value="Unassembled WGS sequence"/>
</dbReference>
<evidence type="ECO:0000256" key="2">
    <source>
        <dbReference type="ARBA" id="ARBA00023015"/>
    </source>
</evidence>
<dbReference type="InterPro" id="IPR028082">
    <property type="entry name" value="Peripla_BP_I"/>
</dbReference>
<evidence type="ECO:0000313" key="6">
    <source>
        <dbReference type="EMBL" id="MDY0393561.1"/>
    </source>
</evidence>
<evidence type="ECO:0000256" key="3">
    <source>
        <dbReference type="ARBA" id="ARBA00023125"/>
    </source>
</evidence>
<evidence type="ECO:0000259" key="5">
    <source>
        <dbReference type="Pfam" id="PF13377"/>
    </source>
</evidence>
<dbReference type="PANTHER" id="PTHR30146:SF148">
    <property type="entry name" value="HTH-TYPE TRANSCRIPTIONAL REPRESSOR PURR-RELATED"/>
    <property type="match status" value="1"/>
</dbReference>
<evidence type="ECO:0000313" key="7">
    <source>
        <dbReference type="Proteomes" id="UP001281447"/>
    </source>
</evidence>
<dbReference type="Pfam" id="PF13377">
    <property type="entry name" value="Peripla_BP_3"/>
    <property type="match status" value="1"/>
</dbReference>
<keyword evidence="2" id="KW-0805">Transcription regulation</keyword>
<evidence type="ECO:0000256" key="1">
    <source>
        <dbReference type="ARBA" id="ARBA00022491"/>
    </source>
</evidence>
<keyword evidence="3" id="KW-0238">DNA-binding</keyword>
<protein>
    <submittedName>
        <fullName evidence="6">Substrate-binding domain-containing protein</fullName>
    </submittedName>
</protein>
<dbReference type="Gene3D" id="3.40.50.2300">
    <property type="match status" value="2"/>
</dbReference>
<sequence>MFHLPKRPEAILAGNDLSLIEILKFAKSNNLSIPGDIAIIGVDDVSFADLFNPPLTTIKQPTFEMGKMAAELLLDKINGVGKDSKRIY</sequence>
<proteinExistence type="predicted"/>
<keyword evidence="7" id="KW-1185">Reference proteome</keyword>
<gene>
    <name evidence="6" type="ORF">RWE15_02795</name>
</gene>
<feature type="domain" description="Transcriptional regulator LacI/GalR-like sensor" evidence="5">
    <location>
        <begin position="5"/>
        <end position="86"/>
    </location>
</feature>
<organism evidence="6 7">
    <name type="scientific">Tigheibacillus halophilus</name>
    <dbReference type="NCBI Taxonomy" id="361280"/>
    <lineage>
        <taxon>Bacteria</taxon>
        <taxon>Bacillati</taxon>
        <taxon>Bacillota</taxon>
        <taxon>Bacilli</taxon>
        <taxon>Bacillales</taxon>
        <taxon>Bacillaceae</taxon>
        <taxon>Tigheibacillus</taxon>
    </lineage>
</organism>
<name>A0ABU5C2M1_9BACI</name>
<accession>A0ABU5C2M1</accession>
<keyword evidence="4" id="KW-0804">Transcription</keyword>
<dbReference type="SUPFAM" id="SSF53822">
    <property type="entry name" value="Periplasmic binding protein-like I"/>
    <property type="match status" value="1"/>
</dbReference>
<reference evidence="6 7" key="1">
    <citation type="submission" date="2023-10" db="EMBL/GenBank/DDBJ databases">
        <title>Virgibacillus halophilus 5B73C genome.</title>
        <authorList>
            <person name="Miliotis G."/>
            <person name="Sengupta P."/>
            <person name="Hameed A."/>
            <person name="Chuvochina M."/>
            <person name="Mcdonagh F."/>
            <person name="Simpson A.C."/>
            <person name="Singh N.K."/>
            <person name="Rekha P.D."/>
            <person name="Raman K."/>
            <person name="Hugenholtz P."/>
            <person name="Venkateswaran K."/>
        </authorList>
    </citation>
    <scope>NUCLEOTIDE SEQUENCE [LARGE SCALE GENOMIC DNA]</scope>
    <source>
        <strain evidence="6 7">5B73C</strain>
    </source>
</reference>
<keyword evidence="1" id="KW-0678">Repressor</keyword>
<dbReference type="InterPro" id="IPR046335">
    <property type="entry name" value="LacI/GalR-like_sensor"/>
</dbReference>
<dbReference type="PANTHER" id="PTHR30146">
    <property type="entry name" value="LACI-RELATED TRANSCRIPTIONAL REPRESSOR"/>
    <property type="match status" value="1"/>
</dbReference>
<comment type="caution">
    <text evidence="6">The sequence shown here is derived from an EMBL/GenBank/DDBJ whole genome shotgun (WGS) entry which is preliminary data.</text>
</comment>